<evidence type="ECO:0000256" key="2">
    <source>
        <dbReference type="ARBA" id="ARBA00023134"/>
    </source>
</evidence>
<dbReference type="InterPro" id="IPR014721">
    <property type="entry name" value="Ribsml_uS5_D2-typ_fold_subgr"/>
</dbReference>
<dbReference type="SMART" id="SM00889">
    <property type="entry name" value="EFG_IV"/>
    <property type="match status" value="1"/>
</dbReference>
<dbReference type="Gene3D" id="3.30.230.10">
    <property type="match status" value="1"/>
</dbReference>
<dbReference type="InterPro" id="IPR005517">
    <property type="entry name" value="Transl_elong_EFG/EF2_IV"/>
</dbReference>
<sequence>MEFALFMQGPRGAAVTKAHAGAGRYVRQNGPPGRFGVIDLIVEPCAKASLGCFLSWEVAEEKIPLIYLDGVISGIKRVLADESCSADRLYDTRIRVVDGAFHETDSKLSCYYVATILAFRSALREAGIYTQPSPDA</sequence>
<dbReference type="InterPro" id="IPR020568">
    <property type="entry name" value="Ribosomal_Su5_D2-typ_SF"/>
</dbReference>
<evidence type="ECO:0000313" key="4">
    <source>
        <dbReference type="EMBL" id="QJE02751.1"/>
    </source>
</evidence>
<protein>
    <recommendedName>
        <fullName evidence="3">Translation elongation factor EFG/EF2 domain-containing protein</fullName>
    </recommendedName>
</protein>
<evidence type="ECO:0000259" key="3">
    <source>
        <dbReference type="SMART" id="SM00889"/>
    </source>
</evidence>
<accession>A0A7Z2W0N4</accession>
<keyword evidence="2" id="KW-0342">GTP-binding</keyword>
<feature type="domain" description="Translation elongation factor EFG/EF2" evidence="3">
    <location>
        <begin position="12"/>
        <end position="127"/>
    </location>
</feature>
<keyword evidence="5" id="KW-1185">Reference proteome</keyword>
<reference evidence="4 5" key="1">
    <citation type="submission" date="2020-04" db="EMBL/GenBank/DDBJ databases">
        <title>Genome sequencing of novel species.</title>
        <authorList>
            <person name="Heo J."/>
            <person name="Kim S.-J."/>
            <person name="Kim J.-S."/>
            <person name="Hong S.-B."/>
            <person name="Kwon S.-W."/>
        </authorList>
    </citation>
    <scope>NUCLEOTIDE SEQUENCE [LARGE SCALE GENOMIC DNA]</scope>
    <source>
        <strain evidence="4 5">GN2-R2</strain>
    </source>
</reference>
<dbReference type="SUPFAM" id="SSF54211">
    <property type="entry name" value="Ribosomal protein S5 domain 2-like"/>
    <property type="match status" value="1"/>
</dbReference>
<keyword evidence="1" id="KW-0547">Nucleotide-binding</keyword>
<organism evidence="4 5">
    <name type="scientific">Massilia forsythiae</name>
    <dbReference type="NCBI Taxonomy" id="2728020"/>
    <lineage>
        <taxon>Bacteria</taxon>
        <taxon>Pseudomonadati</taxon>
        <taxon>Pseudomonadota</taxon>
        <taxon>Betaproteobacteria</taxon>
        <taxon>Burkholderiales</taxon>
        <taxon>Oxalobacteraceae</taxon>
        <taxon>Telluria group</taxon>
        <taxon>Massilia</taxon>
    </lineage>
</organism>
<dbReference type="KEGG" id="mfy:HH212_24365"/>
<dbReference type="Pfam" id="PF03764">
    <property type="entry name" value="EFG_IV"/>
    <property type="match status" value="1"/>
</dbReference>
<evidence type="ECO:0000313" key="5">
    <source>
        <dbReference type="Proteomes" id="UP000502415"/>
    </source>
</evidence>
<name>A0A7Z2W0N4_9BURK</name>
<dbReference type="GO" id="GO:0005525">
    <property type="term" value="F:GTP binding"/>
    <property type="evidence" value="ECO:0007669"/>
    <property type="project" value="UniProtKB-KW"/>
</dbReference>
<dbReference type="RefSeq" id="WP_170204833.1">
    <property type="nucleotide sequence ID" value="NZ_CP051685.1"/>
</dbReference>
<proteinExistence type="predicted"/>
<dbReference type="Proteomes" id="UP000502415">
    <property type="component" value="Chromosome"/>
</dbReference>
<gene>
    <name evidence="4" type="ORF">HH212_24365</name>
</gene>
<dbReference type="EMBL" id="CP051685">
    <property type="protein sequence ID" value="QJE02751.1"/>
    <property type="molecule type" value="Genomic_DNA"/>
</dbReference>
<dbReference type="AlphaFoldDB" id="A0A7Z2W0N4"/>
<evidence type="ECO:0000256" key="1">
    <source>
        <dbReference type="ARBA" id="ARBA00022741"/>
    </source>
</evidence>